<dbReference type="SUPFAM" id="SSF56601">
    <property type="entry name" value="beta-lactamase/transpeptidase-like"/>
    <property type="match status" value="1"/>
</dbReference>
<name>A0A5B8ZAV7_CYTDA</name>
<dbReference type="GO" id="GO:0008360">
    <property type="term" value="P:regulation of cell shape"/>
    <property type="evidence" value="ECO:0007669"/>
    <property type="project" value="UniProtKB-KW"/>
</dbReference>
<dbReference type="EMBL" id="CP042593">
    <property type="protein sequence ID" value="QED48646.1"/>
    <property type="molecule type" value="Genomic_DNA"/>
</dbReference>
<feature type="domain" description="Penicillin-binding protein dimerisation" evidence="18">
    <location>
        <begin position="60"/>
        <end position="303"/>
    </location>
</feature>
<sequence>MNKKKKKKKSHVPFRLNILFLIVFILFSILILRLGIVQIVYGDDYKREIERTEDVTVNNPVPRGKMYDRTGKVIVDNKPQNAITYTKSTGVKQDDMLKVAEDLAMLIEKDTDKVQERDKKDYWIMKNPERADKKVSKKEIDKLKEKFEGKELDKEIYQLKLDRITEEELNELTEQDLEILAIYREFSTGYALTPQIVKNKDVTPEEFAVVSENLQLLPGVDTTTDWERYYTFGSTLKSVLGKVTDSDEGLPAEQLDYYLARDYSRNDRVGKSYIEQQYEEVLNGQKAKVKNVTDKAGNVLETIPITEGKRGDDLVLSIDMELQQATEKIIEEALKETKTKGGTSLLDRANVVVMDPRTGEVLTMAGKQIVKDKETGKKTFQDDALGNISMTYNVGSAVKGATIMTGYNTGAIKPGDTFYDTPMKILQTPVKKSWKNLGLVNDSDALKMSSNIYMFHTVIKMAGGTYIENGPLRLDLDYGMKTMRDSFAQYGLGVRTGIDLPNEQIGFKGPAETNGLLLDFSIGQYDTYSNMQLAQYISTIANGGNRMEPHVVKSINEPLMENDEIGPIVQEISPKVLNRADGKDEWFDRVQGGFRRVTQEPGGTAYHWFGDKDYNPAGKTGTAQAFYDGPDKQEKFGKEPHEVINLSFVGYAPADDPEIAISVLVPWAYDSGKGHYMNLEIAERVMDTYFDLKKQRQNGNENAALSSQDDKNKENVPEGEQAQ</sequence>
<dbReference type="Proteomes" id="UP000321555">
    <property type="component" value="Chromosome"/>
</dbReference>
<evidence type="ECO:0000256" key="7">
    <source>
        <dbReference type="ARBA" id="ARBA00022692"/>
    </source>
</evidence>
<dbReference type="Gene3D" id="1.10.10.1230">
    <property type="entry name" value="Penicillin-binding protein, N-terminal non-catalytic domain, head sub-domain"/>
    <property type="match status" value="1"/>
</dbReference>
<evidence type="ECO:0000256" key="13">
    <source>
        <dbReference type="ARBA" id="ARBA00034000"/>
    </source>
</evidence>
<dbReference type="UniPathway" id="UPA00219"/>
<evidence type="ECO:0000313" key="20">
    <source>
        <dbReference type="Proteomes" id="UP000321555"/>
    </source>
</evidence>
<dbReference type="EC" id="3.4.16.4" evidence="5"/>
<dbReference type="Pfam" id="PF03717">
    <property type="entry name" value="PBP_dimer"/>
    <property type="match status" value="1"/>
</dbReference>
<dbReference type="OrthoDB" id="9770103at2"/>
<dbReference type="KEGG" id="bda:FSZ17_16090"/>
<evidence type="ECO:0000256" key="4">
    <source>
        <dbReference type="ARBA" id="ARBA00007171"/>
    </source>
</evidence>
<feature type="region of interest" description="Disordered" evidence="15">
    <location>
        <begin position="697"/>
        <end position="723"/>
    </location>
</feature>
<evidence type="ECO:0000259" key="17">
    <source>
        <dbReference type="Pfam" id="PF00905"/>
    </source>
</evidence>
<dbReference type="AlphaFoldDB" id="A0A5B8ZAV7"/>
<evidence type="ECO:0000256" key="2">
    <source>
        <dbReference type="ARBA" id="ARBA00004236"/>
    </source>
</evidence>
<dbReference type="Pfam" id="PF00905">
    <property type="entry name" value="Transpeptidase"/>
    <property type="match status" value="1"/>
</dbReference>
<dbReference type="GO" id="GO:0071555">
    <property type="term" value="P:cell wall organization"/>
    <property type="evidence" value="ECO:0007669"/>
    <property type="project" value="UniProtKB-KW"/>
</dbReference>
<organism evidence="19 20">
    <name type="scientific">Cytobacillus dafuensis</name>
    <name type="common">Bacillus dafuensis</name>
    <dbReference type="NCBI Taxonomy" id="1742359"/>
    <lineage>
        <taxon>Bacteria</taxon>
        <taxon>Bacillati</taxon>
        <taxon>Bacillota</taxon>
        <taxon>Bacilli</taxon>
        <taxon>Bacillales</taxon>
        <taxon>Bacillaceae</taxon>
        <taxon>Cytobacillus</taxon>
    </lineage>
</organism>
<dbReference type="GO" id="GO:0071972">
    <property type="term" value="F:peptidoglycan L,D-transpeptidase activity"/>
    <property type="evidence" value="ECO:0007669"/>
    <property type="project" value="TreeGrafter"/>
</dbReference>
<keyword evidence="12" id="KW-0961">Cell wall biogenesis/degradation</keyword>
<evidence type="ECO:0000256" key="16">
    <source>
        <dbReference type="SAM" id="Phobius"/>
    </source>
</evidence>
<keyword evidence="6" id="KW-1003">Cell membrane</keyword>
<feature type="domain" description="Penicillin-binding protein transpeptidase" evidence="17">
    <location>
        <begin position="351"/>
        <end position="686"/>
    </location>
</feature>
<evidence type="ECO:0000256" key="11">
    <source>
        <dbReference type="ARBA" id="ARBA00023136"/>
    </source>
</evidence>
<evidence type="ECO:0000256" key="9">
    <source>
        <dbReference type="ARBA" id="ARBA00022984"/>
    </source>
</evidence>
<evidence type="ECO:0000256" key="8">
    <source>
        <dbReference type="ARBA" id="ARBA00022960"/>
    </source>
</evidence>
<comment type="catalytic activity">
    <reaction evidence="13">
        <text>Preferential cleavage: (Ac)2-L-Lys-D-Ala-|-D-Ala. Also transpeptidation of peptidyl-alanyl moieties that are N-acyl substituents of D-alanine.</text>
        <dbReference type="EC" id="3.4.16.4"/>
    </reaction>
</comment>
<dbReference type="InterPro" id="IPR001460">
    <property type="entry name" value="PCN-bd_Tpept"/>
</dbReference>
<keyword evidence="14" id="KW-0175">Coiled coil</keyword>
<feature type="compositionally biased region" description="Polar residues" evidence="15">
    <location>
        <begin position="697"/>
        <end position="707"/>
    </location>
</feature>
<evidence type="ECO:0000256" key="14">
    <source>
        <dbReference type="SAM" id="Coils"/>
    </source>
</evidence>
<evidence type="ECO:0000313" key="19">
    <source>
        <dbReference type="EMBL" id="QED48646.1"/>
    </source>
</evidence>
<dbReference type="SUPFAM" id="SSF56519">
    <property type="entry name" value="Penicillin binding protein dimerisation domain"/>
    <property type="match status" value="1"/>
</dbReference>
<dbReference type="GO" id="GO:0008658">
    <property type="term" value="F:penicillin binding"/>
    <property type="evidence" value="ECO:0007669"/>
    <property type="project" value="InterPro"/>
</dbReference>
<keyword evidence="7 16" id="KW-0812">Transmembrane</keyword>
<keyword evidence="11 16" id="KW-0472">Membrane</keyword>
<feature type="transmembrane region" description="Helical" evidence="16">
    <location>
        <begin position="12"/>
        <end position="36"/>
    </location>
</feature>
<evidence type="ECO:0000256" key="15">
    <source>
        <dbReference type="SAM" id="MobiDB-lite"/>
    </source>
</evidence>
<keyword evidence="10 16" id="KW-1133">Transmembrane helix</keyword>
<dbReference type="Gene3D" id="3.90.1310.10">
    <property type="entry name" value="Penicillin-binding protein 2a (Domain 2)"/>
    <property type="match status" value="1"/>
</dbReference>
<evidence type="ECO:0000256" key="10">
    <source>
        <dbReference type="ARBA" id="ARBA00022989"/>
    </source>
</evidence>
<evidence type="ECO:0000256" key="6">
    <source>
        <dbReference type="ARBA" id="ARBA00022475"/>
    </source>
</evidence>
<dbReference type="PANTHER" id="PTHR30627">
    <property type="entry name" value="PEPTIDOGLYCAN D,D-TRANSPEPTIDASE"/>
    <property type="match status" value="1"/>
</dbReference>
<dbReference type="InterPro" id="IPR012338">
    <property type="entry name" value="Beta-lactam/transpept-like"/>
</dbReference>
<dbReference type="RefSeq" id="WP_057771576.1">
    <property type="nucleotide sequence ID" value="NZ_CP042593.1"/>
</dbReference>
<feature type="coiled-coil region" evidence="14">
    <location>
        <begin position="133"/>
        <end position="160"/>
    </location>
</feature>
<evidence type="ECO:0000256" key="3">
    <source>
        <dbReference type="ARBA" id="ARBA00004752"/>
    </source>
</evidence>
<evidence type="ECO:0000256" key="5">
    <source>
        <dbReference type="ARBA" id="ARBA00012448"/>
    </source>
</evidence>
<dbReference type="InterPro" id="IPR036138">
    <property type="entry name" value="PBP_dimer_sf"/>
</dbReference>
<evidence type="ECO:0000256" key="12">
    <source>
        <dbReference type="ARBA" id="ARBA00023316"/>
    </source>
</evidence>
<dbReference type="GO" id="GO:0009252">
    <property type="term" value="P:peptidoglycan biosynthetic process"/>
    <property type="evidence" value="ECO:0007669"/>
    <property type="project" value="UniProtKB-UniPathway"/>
</dbReference>
<reference evidence="20" key="1">
    <citation type="submission" date="2019-08" db="EMBL/GenBank/DDBJ databases">
        <authorList>
            <person name="Zheng X."/>
        </authorList>
    </citation>
    <scope>NUCLEOTIDE SEQUENCE [LARGE SCALE GENOMIC DNA]</scope>
    <source>
        <strain evidence="20">FJAT-25496</strain>
    </source>
</reference>
<keyword evidence="8" id="KW-0133">Cell shape</keyword>
<dbReference type="STRING" id="1742359.GCA_001439625_02382"/>
<comment type="similarity">
    <text evidence="4">Belongs to the transpeptidase family.</text>
</comment>
<protein>
    <recommendedName>
        <fullName evidence="5">serine-type D-Ala-D-Ala carboxypeptidase</fullName>
        <ecNumber evidence="5">3.4.16.4</ecNumber>
    </recommendedName>
</protein>
<dbReference type="InterPro" id="IPR050515">
    <property type="entry name" value="Beta-lactam/transpept"/>
</dbReference>
<dbReference type="PANTHER" id="PTHR30627:SF2">
    <property type="entry name" value="PEPTIDOGLYCAN D,D-TRANSPEPTIDASE MRDA"/>
    <property type="match status" value="1"/>
</dbReference>
<keyword evidence="20" id="KW-1185">Reference proteome</keyword>
<dbReference type="Gene3D" id="3.40.710.10">
    <property type="entry name" value="DD-peptidase/beta-lactamase superfamily"/>
    <property type="match status" value="1"/>
</dbReference>
<evidence type="ECO:0000259" key="18">
    <source>
        <dbReference type="Pfam" id="PF03717"/>
    </source>
</evidence>
<evidence type="ECO:0000256" key="1">
    <source>
        <dbReference type="ARBA" id="ARBA00004167"/>
    </source>
</evidence>
<gene>
    <name evidence="19" type="ORF">FSZ17_16090</name>
</gene>
<comment type="subcellular location">
    <subcellularLocation>
        <location evidence="2">Cell membrane</location>
    </subcellularLocation>
    <subcellularLocation>
        <location evidence="1">Membrane</location>
        <topology evidence="1">Single-pass membrane protein</topology>
    </subcellularLocation>
</comment>
<proteinExistence type="inferred from homology"/>
<dbReference type="GO" id="GO:0005886">
    <property type="term" value="C:plasma membrane"/>
    <property type="evidence" value="ECO:0007669"/>
    <property type="project" value="UniProtKB-SubCell"/>
</dbReference>
<comment type="pathway">
    <text evidence="3">Cell wall biogenesis; peptidoglycan biosynthesis.</text>
</comment>
<keyword evidence="9" id="KW-0573">Peptidoglycan synthesis</keyword>
<accession>A0A5B8ZAV7</accession>
<dbReference type="GO" id="GO:0009002">
    <property type="term" value="F:serine-type D-Ala-D-Ala carboxypeptidase activity"/>
    <property type="evidence" value="ECO:0007669"/>
    <property type="project" value="UniProtKB-EC"/>
</dbReference>
<dbReference type="InterPro" id="IPR005311">
    <property type="entry name" value="PBP_dimer"/>
</dbReference>